<comment type="caution">
    <text evidence="3">The sequence shown here is derived from an EMBL/GenBank/DDBJ whole genome shotgun (WGS) entry which is preliminary data.</text>
</comment>
<dbReference type="InterPro" id="IPR017961">
    <property type="entry name" value="DNA_pol_Y-fam_little_finger"/>
</dbReference>
<dbReference type="EMBL" id="JALKFT010000007">
    <property type="protein sequence ID" value="MCK9876059.1"/>
    <property type="molecule type" value="Genomic_DNA"/>
</dbReference>
<feature type="domain" description="DNA polymerase Y-family little finger" evidence="2">
    <location>
        <begin position="2"/>
        <end position="63"/>
    </location>
</feature>
<protein>
    <recommendedName>
        <fullName evidence="2">DNA polymerase Y-family little finger domain-containing protein</fullName>
    </recommendedName>
</protein>
<organism evidence="3 4">
    <name type="scientific">Frankia umida</name>
    <dbReference type="NCBI Taxonomy" id="573489"/>
    <lineage>
        <taxon>Bacteria</taxon>
        <taxon>Bacillati</taxon>
        <taxon>Actinomycetota</taxon>
        <taxon>Actinomycetes</taxon>
        <taxon>Frankiales</taxon>
        <taxon>Frankiaceae</taxon>
        <taxon>Frankia</taxon>
    </lineage>
</organism>
<dbReference type="Pfam" id="PF11799">
    <property type="entry name" value="IMS_C"/>
    <property type="match status" value="1"/>
</dbReference>
<evidence type="ECO:0000313" key="4">
    <source>
        <dbReference type="Proteomes" id="UP001201873"/>
    </source>
</evidence>
<evidence type="ECO:0000259" key="2">
    <source>
        <dbReference type="Pfam" id="PF11799"/>
    </source>
</evidence>
<evidence type="ECO:0000313" key="3">
    <source>
        <dbReference type="EMBL" id="MCK9876059.1"/>
    </source>
</evidence>
<proteinExistence type="predicted"/>
<feature type="compositionally biased region" description="Basic and acidic residues" evidence="1">
    <location>
        <begin position="110"/>
        <end position="120"/>
    </location>
</feature>
<gene>
    <name evidence="3" type="ORF">MXD59_09770</name>
</gene>
<evidence type="ECO:0000256" key="1">
    <source>
        <dbReference type="SAM" id="MobiDB-lite"/>
    </source>
</evidence>
<reference evidence="3 4" key="1">
    <citation type="submission" date="2022-04" db="EMBL/GenBank/DDBJ databases">
        <title>Genome diversity in the genus Frankia.</title>
        <authorList>
            <person name="Carlos-Shanley C."/>
            <person name="Hahn D."/>
        </authorList>
    </citation>
    <scope>NUCLEOTIDE SEQUENCE [LARGE SCALE GENOMIC DNA]</scope>
    <source>
        <strain evidence="3 4">Ag45/Mut15</strain>
    </source>
</reference>
<accession>A0ABT0JWY0</accession>
<name>A0ABT0JWY0_9ACTN</name>
<keyword evidence="4" id="KW-1185">Reference proteome</keyword>
<sequence length="120" mass="12707">MTRSRTLHEPTDVTRTVHATAVDLDQGPSGDGYRTGWVLPAVRLLGVRAGNLVAAGTSRRQLRLGKRPAGWAELYQVTDRARARFGAAALGPASLLNRPGLAGGPAAPRRSGESGRREQA</sequence>
<dbReference type="Proteomes" id="UP001201873">
    <property type="component" value="Unassembled WGS sequence"/>
</dbReference>
<feature type="region of interest" description="Disordered" evidence="1">
    <location>
        <begin position="94"/>
        <end position="120"/>
    </location>
</feature>